<organism evidence="1 2">
    <name type="scientific">Nostocoides vanveenii</name>
    <dbReference type="NCBI Taxonomy" id="330835"/>
    <lineage>
        <taxon>Bacteria</taxon>
        <taxon>Bacillati</taxon>
        <taxon>Actinomycetota</taxon>
        <taxon>Actinomycetes</taxon>
        <taxon>Micrococcales</taxon>
        <taxon>Intrasporangiaceae</taxon>
        <taxon>Nostocoides</taxon>
    </lineage>
</organism>
<gene>
    <name evidence="1" type="ORF">GCM10009810_35990</name>
</gene>
<comment type="caution">
    <text evidence="1">The sequence shown here is derived from an EMBL/GenBank/DDBJ whole genome shotgun (WGS) entry which is preliminary data.</text>
</comment>
<dbReference type="Proteomes" id="UP001501475">
    <property type="component" value="Unassembled WGS sequence"/>
</dbReference>
<keyword evidence="2" id="KW-1185">Reference proteome</keyword>
<dbReference type="RefSeq" id="WP_344068973.1">
    <property type="nucleotide sequence ID" value="NZ_BAAAPN010000104.1"/>
</dbReference>
<sequence length="83" mass="9247">MRTTVTLDPDTEHLLRRRMSEKGVSFKRALNDAIRAGLAGREQAPYETPIFDMGVPTVDLTKALRIAGELEDEHLLASLRRGA</sequence>
<accession>A0ABP4XAU2</accession>
<proteinExistence type="predicted"/>
<protein>
    <submittedName>
        <fullName evidence="1">Antitoxin</fullName>
    </submittedName>
</protein>
<dbReference type="EMBL" id="BAAAPN010000104">
    <property type="protein sequence ID" value="GAA1775725.1"/>
    <property type="molecule type" value="Genomic_DNA"/>
</dbReference>
<evidence type="ECO:0000313" key="1">
    <source>
        <dbReference type="EMBL" id="GAA1775725.1"/>
    </source>
</evidence>
<name>A0ABP4XAU2_9MICO</name>
<reference evidence="2" key="1">
    <citation type="journal article" date="2019" name="Int. J. Syst. Evol. Microbiol.">
        <title>The Global Catalogue of Microorganisms (GCM) 10K type strain sequencing project: providing services to taxonomists for standard genome sequencing and annotation.</title>
        <authorList>
            <consortium name="The Broad Institute Genomics Platform"/>
            <consortium name="The Broad Institute Genome Sequencing Center for Infectious Disease"/>
            <person name="Wu L."/>
            <person name="Ma J."/>
        </authorList>
    </citation>
    <scope>NUCLEOTIDE SEQUENCE [LARGE SCALE GENOMIC DNA]</scope>
    <source>
        <strain evidence="2">JCM 15591</strain>
    </source>
</reference>
<evidence type="ECO:0000313" key="2">
    <source>
        <dbReference type="Proteomes" id="UP001501475"/>
    </source>
</evidence>